<accession>A0A975G9V9</accession>
<evidence type="ECO:0000313" key="5">
    <source>
        <dbReference type="EMBL" id="QSZ26637.1"/>
    </source>
</evidence>
<dbReference type="NCBIfam" id="NF045758">
    <property type="entry name" value="YlxM"/>
    <property type="match status" value="1"/>
</dbReference>
<sequence>MSLDLFKMNILYDYYGSLLTDKQREIFKMHYLNDYSLGEISQSLNISRQGVYDTLKRAEATLKFYEEKLELIKKHDILTKKVEKINELLDNLYLHVQSEEISKMIQEIKTILNELNQ</sequence>
<keyword evidence="5" id="KW-0238">DNA-binding</keyword>
<dbReference type="PANTHER" id="PTHR40083">
    <property type="entry name" value="UPF0122 PROTEIN CBO2450/CLC_2298"/>
    <property type="match status" value="1"/>
</dbReference>
<evidence type="ECO:0000256" key="1">
    <source>
        <dbReference type="ARBA" id="ARBA00008720"/>
    </source>
</evidence>
<reference evidence="5" key="1">
    <citation type="submission" date="2020-08" db="EMBL/GenBank/DDBJ databases">
        <title>Genomic insights into the carbon and energy metabolism of the first obligate autotrophic acetogenic bacterium Aceticella autotrophica gen. nov., sp. nov.</title>
        <authorList>
            <person name="Toshchakov S.V."/>
            <person name="Elcheninov A.G."/>
            <person name="Kublanov I.V."/>
            <person name="Frolov E.N."/>
            <person name="Lebedinsky A.V."/>
        </authorList>
    </citation>
    <scope>NUCLEOTIDE SEQUENCE</scope>
    <source>
        <strain evidence="5">3443-3Ac</strain>
    </source>
</reference>
<gene>
    <name evidence="5" type="ORF">ACETAC_06895</name>
</gene>
<dbReference type="InterPro" id="IPR007394">
    <property type="entry name" value="UPF0122"/>
</dbReference>
<protein>
    <recommendedName>
        <fullName evidence="3">UPF0122 protein ACETAC_06895</fullName>
    </recommendedName>
</protein>
<dbReference type="Gene3D" id="1.10.10.10">
    <property type="entry name" value="Winged helix-like DNA-binding domain superfamily/Winged helix DNA-binding domain"/>
    <property type="match status" value="1"/>
</dbReference>
<dbReference type="InterPro" id="IPR036388">
    <property type="entry name" value="WH-like_DNA-bd_sf"/>
</dbReference>
<dbReference type="Pfam" id="PF04297">
    <property type="entry name" value="UPF0122"/>
    <property type="match status" value="1"/>
</dbReference>
<evidence type="ECO:0000256" key="4">
    <source>
        <dbReference type="SAM" id="Coils"/>
    </source>
</evidence>
<dbReference type="SUPFAM" id="SSF88659">
    <property type="entry name" value="Sigma3 and sigma4 domains of RNA polymerase sigma factors"/>
    <property type="match status" value="1"/>
</dbReference>
<evidence type="ECO:0000313" key="6">
    <source>
        <dbReference type="Proteomes" id="UP000671913"/>
    </source>
</evidence>
<organism evidence="5 6">
    <name type="scientific">Aceticella autotrophica</name>
    <dbReference type="NCBI Taxonomy" id="2755338"/>
    <lineage>
        <taxon>Bacteria</taxon>
        <taxon>Bacillati</taxon>
        <taxon>Bacillota</taxon>
        <taxon>Clostridia</taxon>
        <taxon>Thermoanaerobacterales</taxon>
        <taxon>Thermoanaerobacteraceae</taxon>
        <taxon>Aceticella</taxon>
    </lineage>
</organism>
<feature type="coiled-coil region" evidence="4">
    <location>
        <begin position="48"/>
        <end position="75"/>
    </location>
</feature>
<evidence type="ECO:0000256" key="2">
    <source>
        <dbReference type="ARBA" id="ARBA00024764"/>
    </source>
</evidence>
<comment type="function">
    <text evidence="2 3">Might take part in the signal recognition particle (SRP) pathway. This is inferred from the conservation of its genetic proximity to ftsY/ffh. May be a regulatory protein.</text>
</comment>
<dbReference type="PANTHER" id="PTHR40083:SF1">
    <property type="entry name" value="UPF0122 PROTEIN YLXM"/>
    <property type="match status" value="1"/>
</dbReference>
<dbReference type="Proteomes" id="UP000671913">
    <property type="component" value="Chromosome"/>
</dbReference>
<dbReference type="InterPro" id="IPR013324">
    <property type="entry name" value="RNA_pol_sigma_r3/r4-like"/>
</dbReference>
<comment type="similarity">
    <text evidence="1 3">Belongs to the UPF0122 family.</text>
</comment>
<dbReference type="AlphaFoldDB" id="A0A975G9V9"/>
<name>A0A975G9V9_9THEO</name>
<evidence type="ECO:0000256" key="3">
    <source>
        <dbReference type="HAMAP-Rule" id="MF_00245"/>
    </source>
</evidence>
<dbReference type="HAMAP" id="MF_00245">
    <property type="entry name" value="UPF0122"/>
    <property type="match status" value="1"/>
</dbReference>
<keyword evidence="4" id="KW-0175">Coiled coil</keyword>
<dbReference type="EMBL" id="CP060096">
    <property type="protein sequence ID" value="QSZ26637.1"/>
    <property type="molecule type" value="Genomic_DNA"/>
</dbReference>
<dbReference type="InterPro" id="IPR054831">
    <property type="entry name" value="UPF0122_fam_protein"/>
</dbReference>
<proteinExistence type="inferred from homology"/>
<dbReference type="GO" id="GO:0003677">
    <property type="term" value="F:DNA binding"/>
    <property type="evidence" value="ECO:0007669"/>
    <property type="project" value="UniProtKB-KW"/>
</dbReference>
<keyword evidence="6" id="KW-1185">Reference proteome</keyword>
<dbReference type="KEGG" id="aaut:ACETAC_06895"/>
<dbReference type="RefSeq" id="WP_284679315.1">
    <property type="nucleotide sequence ID" value="NZ_CP060096.1"/>
</dbReference>